<dbReference type="InterPro" id="IPR032675">
    <property type="entry name" value="LRR_dom_sf"/>
</dbReference>
<evidence type="ECO:0000313" key="2">
    <source>
        <dbReference type="Proteomes" id="UP000224567"/>
    </source>
</evidence>
<dbReference type="SUPFAM" id="SSF52058">
    <property type="entry name" value="L domain-like"/>
    <property type="match status" value="1"/>
</dbReference>
<comment type="caution">
    <text evidence="1">The sequence shown here is derived from an EMBL/GenBank/DDBJ whole genome shotgun (WGS) entry which is preliminary data.</text>
</comment>
<dbReference type="AlphaFoldDB" id="A0A2G2XSX7"/>
<reference evidence="2" key="2">
    <citation type="journal article" date="2017" name="J. Anim. Genet.">
        <title>Multiple reference genome sequences of hot pepper reveal the massive evolution of plant disease resistance genes by retroduplication.</title>
        <authorList>
            <person name="Kim S."/>
            <person name="Park J."/>
            <person name="Yeom S.-I."/>
            <person name="Kim Y.-M."/>
            <person name="Seo E."/>
            <person name="Kim K.-T."/>
            <person name="Kim M.-S."/>
            <person name="Lee J.M."/>
            <person name="Cheong K."/>
            <person name="Shin H.-S."/>
            <person name="Kim S.-B."/>
            <person name="Han K."/>
            <person name="Lee J."/>
            <person name="Park M."/>
            <person name="Lee H.-A."/>
            <person name="Lee H.-Y."/>
            <person name="Lee Y."/>
            <person name="Oh S."/>
            <person name="Lee J.H."/>
            <person name="Choi E."/>
            <person name="Choi E."/>
            <person name="Lee S.E."/>
            <person name="Jeon J."/>
            <person name="Kim H."/>
            <person name="Choi G."/>
            <person name="Song H."/>
            <person name="Lee J."/>
            <person name="Lee S.-C."/>
            <person name="Kwon J.-K."/>
            <person name="Lee H.-Y."/>
            <person name="Koo N."/>
            <person name="Hong Y."/>
            <person name="Kim R.W."/>
            <person name="Kang W.-H."/>
            <person name="Huh J.H."/>
            <person name="Kang B.-C."/>
            <person name="Yang T.-J."/>
            <person name="Lee Y.-H."/>
            <person name="Bennetzen J.L."/>
            <person name="Choi D."/>
        </authorList>
    </citation>
    <scope>NUCLEOTIDE SEQUENCE [LARGE SCALE GENOMIC DNA]</scope>
    <source>
        <strain evidence="2">cv. PBC81</strain>
    </source>
</reference>
<keyword evidence="2" id="KW-1185">Reference proteome</keyword>
<organism evidence="1 2">
    <name type="scientific">Capsicum baccatum</name>
    <name type="common">Peruvian pepper</name>
    <dbReference type="NCBI Taxonomy" id="33114"/>
    <lineage>
        <taxon>Eukaryota</taxon>
        <taxon>Viridiplantae</taxon>
        <taxon>Streptophyta</taxon>
        <taxon>Embryophyta</taxon>
        <taxon>Tracheophyta</taxon>
        <taxon>Spermatophyta</taxon>
        <taxon>Magnoliopsida</taxon>
        <taxon>eudicotyledons</taxon>
        <taxon>Gunneridae</taxon>
        <taxon>Pentapetalae</taxon>
        <taxon>asterids</taxon>
        <taxon>lamiids</taxon>
        <taxon>Solanales</taxon>
        <taxon>Solanaceae</taxon>
        <taxon>Solanoideae</taxon>
        <taxon>Capsiceae</taxon>
        <taxon>Capsicum</taxon>
    </lineage>
</organism>
<dbReference type="EMBL" id="MLFT02000001">
    <property type="protein sequence ID" value="PHT60549.1"/>
    <property type="molecule type" value="Genomic_DNA"/>
</dbReference>
<sequence length="210" mass="24163">MEQVKSFTFTCKTKACSGVAFSACEAAKFLTYCSTITNSLEDITCSYVENDKAKASDYYQVVLVGWESYLVFPSNLRYLSIAGRFLTEEMVLSIARLKKLENLTLKGGFPWYRREYRYVTDVEFPALKYLALHGVRIEEWKASEESFPVFEEISIRTGYFKEIPPSFTDIPTLRLIKLYDYNDSVEVSAMNIKKEIEENNGCDSLQVLKL</sequence>
<protein>
    <submittedName>
        <fullName evidence="1">Uncharacterized protein</fullName>
    </submittedName>
</protein>
<accession>A0A2G2XSX7</accession>
<reference evidence="1 2" key="1">
    <citation type="journal article" date="2017" name="Genome Biol.">
        <title>New reference genome sequences of hot pepper reveal the massive evolution of plant disease-resistance genes by retroduplication.</title>
        <authorList>
            <person name="Kim S."/>
            <person name="Park J."/>
            <person name="Yeom S.I."/>
            <person name="Kim Y.M."/>
            <person name="Seo E."/>
            <person name="Kim K.T."/>
            <person name="Kim M.S."/>
            <person name="Lee J.M."/>
            <person name="Cheong K."/>
            <person name="Shin H.S."/>
            <person name="Kim S.B."/>
            <person name="Han K."/>
            <person name="Lee J."/>
            <person name="Park M."/>
            <person name="Lee H.A."/>
            <person name="Lee H.Y."/>
            <person name="Lee Y."/>
            <person name="Oh S."/>
            <person name="Lee J.H."/>
            <person name="Choi E."/>
            <person name="Choi E."/>
            <person name="Lee S.E."/>
            <person name="Jeon J."/>
            <person name="Kim H."/>
            <person name="Choi G."/>
            <person name="Song H."/>
            <person name="Lee J."/>
            <person name="Lee S.C."/>
            <person name="Kwon J.K."/>
            <person name="Lee H.Y."/>
            <person name="Koo N."/>
            <person name="Hong Y."/>
            <person name="Kim R.W."/>
            <person name="Kang W.H."/>
            <person name="Huh J.H."/>
            <person name="Kang B.C."/>
            <person name="Yang T.J."/>
            <person name="Lee Y.H."/>
            <person name="Bennetzen J.L."/>
            <person name="Choi D."/>
        </authorList>
    </citation>
    <scope>NUCLEOTIDE SEQUENCE [LARGE SCALE GENOMIC DNA]</scope>
    <source>
        <strain evidence="2">cv. PBC81</strain>
    </source>
</reference>
<gene>
    <name evidence="1" type="ORF">CQW23_02912</name>
</gene>
<name>A0A2G2XSX7_CAPBA</name>
<dbReference type="Gene3D" id="3.80.10.10">
    <property type="entry name" value="Ribonuclease Inhibitor"/>
    <property type="match status" value="1"/>
</dbReference>
<dbReference type="PANTHER" id="PTHR15140:SF40">
    <property type="entry name" value="LATE BLIGHT RESISTANCE PROTEIN HOMOLOG R1C-3"/>
    <property type="match status" value="1"/>
</dbReference>
<dbReference type="Proteomes" id="UP000224567">
    <property type="component" value="Unassembled WGS sequence"/>
</dbReference>
<dbReference type="OrthoDB" id="1269223at2759"/>
<dbReference type="PANTHER" id="PTHR15140">
    <property type="entry name" value="TUBULIN-SPECIFIC CHAPERONE E"/>
    <property type="match status" value="1"/>
</dbReference>
<proteinExistence type="predicted"/>
<evidence type="ECO:0000313" key="1">
    <source>
        <dbReference type="EMBL" id="PHT60549.1"/>
    </source>
</evidence>